<protein>
    <submittedName>
        <fullName evidence="3">Uncharacterized protein</fullName>
    </submittedName>
</protein>
<accession>A0A6J8E048</accession>
<feature type="compositionally biased region" description="Polar residues" evidence="1">
    <location>
        <begin position="201"/>
        <end position="232"/>
    </location>
</feature>
<dbReference type="AlphaFoldDB" id="A0A6J8E048"/>
<reference evidence="3 4" key="1">
    <citation type="submission" date="2020-06" db="EMBL/GenBank/DDBJ databases">
        <authorList>
            <person name="Li R."/>
            <person name="Bekaert M."/>
        </authorList>
    </citation>
    <scope>NUCLEOTIDE SEQUENCE [LARGE SCALE GENOMIC DNA]</scope>
    <source>
        <strain evidence="4">wild</strain>
    </source>
</reference>
<feature type="region of interest" description="Disordered" evidence="1">
    <location>
        <begin position="201"/>
        <end position="272"/>
    </location>
</feature>
<name>A0A6J8E048_MYTCO</name>
<proteinExistence type="predicted"/>
<keyword evidence="2" id="KW-0472">Membrane</keyword>
<evidence type="ECO:0000313" key="4">
    <source>
        <dbReference type="Proteomes" id="UP000507470"/>
    </source>
</evidence>
<feature type="compositionally biased region" description="Basic and acidic residues" evidence="1">
    <location>
        <begin position="262"/>
        <end position="272"/>
    </location>
</feature>
<evidence type="ECO:0000256" key="2">
    <source>
        <dbReference type="SAM" id="Phobius"/>
    </source>
</evidence>
<feature type="transmembrane region" description="Helical" evidence="2">
    <location>
        <begin position="146"/>
        <end position="166"/>
    </location>
</feature>
<evidence type="ECO:0000313" key="3">
    <source>
        <dbReference type="EMBL" id="CAC5412401.1"/>
    </source>
</evidence>
<sequence length="272" mass="30056">MYTDACLPCTKFEITTECLCEEGICLDIEDDNIYLVKLTGSCNCNVTYISKKPPRVQNRNDASCSWTFSSFLCFPDNATVTTKSNLLLTTLTTGAVPQKTEATTEKTSITTGVTTSTITIGEATDTTQTISMTVTTTDINSTITGFWIWAVVFRVFTVAALMKLILQLRKQQNQYVPLLRSLTSTTNSHLYSQTMQSSYLSMESSQTPSAQGNISTPEPFNPNIYTQTQSSSPKHDTLPSPPPAFHINDQEESPEPYASPIDQKKKDHVRGN</sequence>
<organism evidence="3 4">
    <name type="scientific">Mytilus coruscus</name>
    <name type="common">Sea mussel</name>
    <dbReference type="NCBI Taxonomy" id="42192"/>
    <lineage>
        <taxon>Eukaryota</taxon>
        <taxon>Metazoa</taxon>
        <taxon>Spiralia</taxon>
        <taxon>Lophotrochozoa</taxon>
        <taxon>Mollusca</taxon>
        <taxon>Bivalvia</taxon>
        <taxon>Autobranchia</taxon>
        <taxon>Pteriomorphia</taxon>
        <taxon>Mytilida</taxon>
        <taxon>Mytiloidea</taxon>
        <taxon>Mytilidae</taxon>
        <taxon>Mytilinae</taxon>
        <taxon>Mytilus</taxon>
    </lineage>
</organism>
<keyword evidence="2" id="KW-0812">Transmembrane</keyword>
<dbReference type="EMBL" id="CACVKT020007997">
    <property type="protein sequence ID" value="CAC5412401.1"/>
    <property type="molecule type" value="Genomic_DNA"/>
</dbReference>
<gene>
    <name evidence="3" type="ORF">MCOR_45378</name>
</gene>
<keyword evidence="4" id="KW-1185">Reference proteome</keyword>
<keyword evidence="2" id="KW-1133">Transmembrane helix</keyword>
<dbReference type="Proteomes" id="UP000507470">
    <property type="component" value="Unassembled WGS sequence"/>
</dbReference>
<evidence type="ECO:0000256" key="1">
    <source>
        <dbReference type="SAM" id="MobiDB-lite"/>
    </source>
</evidence>